<feature type="region of interest" description="Disordered" evidence="1">
    <location>
        <begin position="329"/>
        <end position="356"/>
    </location>
</feature>
<keyword evidence="2" id="KW-0472">Membrane</keyword>
<dbReference type="AlphaFoldDB" id="A0A6P6Y2B6"/>
<feature type="transmembrane region" description="Helical" evidence="2">
    <location>
        <begin position="179"/>
        <end position="206"/>
    </location>
</feature>
<dbReference type="Proteomes" id="UP000515146">
    <property type="component" value="Unplaced"/>
</dbReference>
<name>A0A6P6Y2B6_DERPT</name>
<accession>A0A6P6Y2B6</accession>
<feature type="compositionally biased region" description="Low complexity" evidence="1">
    <location>
        <begin position="69"/>
        <end position="98"/>
    </location>
</feature>
<evidence type="ECO:0000256" key="2">
    <source>
        <dbReference type="SAM" id="Phobius"/>
    </source>
</evidence>
<feature type="compositionally biased region" description="Polar residues" evidence="1">
    <location>
        <begin position="281"/>
        <end position="291"/>
    </location>
</feature>
<feature type="compositionally biased region" description="Polar residues" evidence="1">
    <location>
        <begin position="329"/>
        <end position="349"/>
    </location>
</feature>
<dbReference type="KEGG" id="dpte:113793555"/>
<feature type="region of interest" description="Disordered" evidence="1">
    <location>
        <begin position="61"/>
        <end position="98"/>
    </location>
</feature>
<evidence type="ECO:0000313" key="4">
    <source>
        <dbReference type="RefSeq" id="XP_027199405.1"/>
    </source>
</evidence>
<reference evidence="4" key="1">
    <citation type="submission" date="2025-08" db="UniProtKB">
        <authorList>
            <consortium name="RefSeq"/>
        </authorList>
    </citation>
    <scope>IDENTIFICATION</scope>
    <source>
        <strain evidence="4">Airmid</strain>
    </source>
</reference>
<protein>
    <submittedName>
        <fullName evidence="4">GATA zinc finger domain-containing protein 14-like</fullName>
    </submittedName>
</protein>
<feature type="region of interest" description="Disordered" evidence="1">
    <location>
        <begin position="276"/>
        <end position="312"/>
    </location>
</feature>
<keyword evidence="3" id="KW-1185">Reference proteome</keyword>
<dbReference type="OrthoDB" id="10533156at2759"/>
<dbReference type="PROSITE" id="PS00018">
    <property type="entry name" value="EF_HAND_1"/>
    <property type="match status" value="1"/>
</dbReference>
<keyword evidence="2" id="KW-0812">Transmembrane</keyword>
<dbReference type="InterPro" id="IPR018247">
    <property type="entry name" value="EF_Hand_1_Ca_BS"/>
</dbReference>
<feature type="transmembrane region" description="Helical" evidence="2">
    <location>
        <begin position="150"/>
        <end position="173"/>
    </location>
</feature>
<evidence type="ECO:0000256" key="1">
    <source>
        <dbReference type="SAM" id="MobiDB-lite"/>
    </source>
</evidence>
<evidence type="ECO:0000313" key="3">
    <source>
        <dbReference type="Proteomes" id="UP000515146"/>
    </source>
</evidence>
<dbReference type="RefSeq" id="XP_027199405.1">
    <property type="nucleotide sequence ID" value="XM_027343604.1"/>
</dbReference>
<gene>
    <name evidence="4" type="primary">LOC113793555</name>
</gene>
<organism evidence="3 4">
    <name type="scientific">Dermatophagoides pteronyssinus</name>
    <name type="common">European house dust mite</name>
    <dbReference type="NCBI Taxonomy" id="6956"/>
    <lineage>
        <taxon>Eukaryota</taxon>
        <taxon>Metazoa</taxon>
        <taxon>Ecdysozoa</taxon>
        <taxon>Arthropoda</taxon>
        <taxon>Chelicerata</taxon>
        <taxon>Arachnida</taxon>
        <taxon>Acari</taxon>
        <taxon>Acariformes</taxon>
        <taxon>Sarcoptiformes</taxon>
        <taxon>Astigmata</taxon>
        <taxon>Psoroptidia</taxon>
        <taxon>Analgoidea</taxon>
        <taxon>Pyroglyphidae</taxon>
        <taxon>Dermatophagoidinae</taxon>
        <taxon>Dermatophagoides</taxon>
    </lineage>
</organism>
<dbReference type="InParanoid" id="A0A6P6Y2B6"/>
<proteinExistence type="predicted"/>
<sequence>MATSSANTKSLTNHVEDATRTLWDEPLAPIPDEIPIRQNLDEISNIIDEIDNVVEIDDQKNNQNKKDANNNNNNNNININTNHNNDNNNNGLHHNESNINDNIDIQHHDRLHDSRKIANQQILSINSGPMSEGLLKVATPSSLQDTAKTICYFMSCLLIIGFIFIIIGTLLYMEKQSDYMFVATVSLISGIISLGSSIVYFVAYFITKCSKRIDESEQKRYKANQLQSSSSTTTVNLTISNKFAFLNVDDLEQQITPTTKMTHTEEDKNMSKLITKDELHQTPNQTKNQFDANWRRSNSSISNGGGNRSRSRNLLDTFTFRSPSQFPSFSNGLHSHTANVQHNSQQTRRSSLDIGLNNSSSSTTAIDDLDDSNIIVINSGVKKSLTNGMSKNGSKNSFEQPFVIVQFNKNPSTKLVA</sequence>
<keyword evidence="2" id="KW-1133">Transmembrane helix</keyword>